<dbReference type="Proteomes" id="UP000664203">
    <property type="component" value="Unassembled WGS sequence"/>
</dbReference>
<name>A0A8H3EE45_9LECA</name>
<dbReference type="AlphaFoldDB" id="A0A8H3EE45"/>
<feature type="compositionally biased region" description="Basic and acidic residues" evidence="1">
    <location>
        <begin position="90"/>
        <end position="110"/>
    </location>
</feature>
<feature type="region of interest" description="Disordered" evidence="1">
    <location>
        <begin position="131"/>
        <end position="157"/>
    </location>
</feature>
<feature type="compositionally biased region" description="Basic and acidic residues" evidence="1">
    <location>
        <begin position="131"/>
        <end position="142"/>
    </location>
</feature>
<feature type="region of interest" description="Disordered" evidence="1">
    <location>
        <begin position="89"/>
        <end position="110"/>
    </location>
</feature>
<sequence>MAPRKRISRAHSTQPTEHAVLSQPEIKYIIKSTIKVAKRHKFGSTRFFKKRHYKMITKKMNAKFARRPKPTSKMVMCVFDNARENGPAFEKAHLETKAETEKEEMRKAEEEKEYAVCEKLEGIVLDVNEGSNKDYGTRLNHEGEEETTVAIGNYHER</sequence>
<evidence type="ECO:0000313" key="3">
    <source>
        <dbReference type="Proteomes" id="UP000664203"/>
    </source>
</evidence>
<keyword evidence="3" id="KW-1185">Reference proteome</keyword>
<protein>
    <submittedName>
        <fullName evidence="2">Uncharacterized protein</fullName>
    </submittedName>
</protein>
<reference evidence="2" key="1">
    <citation type="submission" date="2021-03" db="EMBL/GenBank/DDBJ databases">
        <authorList>
            <person name="Tagirdzhanova G."/>
        </authorList>
    </citation>
    <scope>NUCLEOTIDE SEQUENCE</scope>
</reference>
<dbReference type="OrthoDB" id="10413060at2759"/>
<organism evidence="2 3">
    <name type="scientific">Alectoria fallacina</name>
    <dbReference type="NCBI Taxonomy" id="1903189"/>
    <lineage>
        <taxon>Eukaryota</taxon>
        <taxon>Fungi</taxon>
        <taxon>Dikarya</taxon>
        <taxon>Ascomycota</taxon>
        <taxon>Pezizomycotina</taxon>
        <taxon>Lecanoromycetes</taxon>
        <taxon>OSLEUM clade</taxon>
        <taxon>Lecanoromycetidae</taxon>
        <taxon>Lecanorales</taxon>
        <taxon>Lecanorineae</taxon>
        <taxon>Parmeliaceae</taxon>
        <taxon>Alectoria</taxon>
    </lineage>
</organism>
<evidence type="ECO:0000313" key="2">
    <source>
        <dbReference type="EMBL" id="CAF9905456.1"/>
    </source>
</evidence>
<dbReference type="EMBL" id="CAJPDR010000011">
    <property type="protein sequence ID" value="CAF9905456.1"/>
    <property type="molecule type" value="Genomic_DNA"/>
</dbReference>
<comment type="caution">
    <text evidence="2">The sequence shown here is derived from an EMBL/GenBank/DDBJ whole genome shotgun (WGS) entry which is preliminary data.</text>
</comment>
<evidence type="ECO:0000256" key="1">
    <source>
        <dbReference type="SAM" id="MobiDB-lite"/>
    </source>
</evidence>
<proteinExistence type="predicted"/>
<accession>A0A8H3EE45</accession>
<gene>
    <name evidence="2" type="ORF">ALECFALPRED_000624</name>
</gene>